<proteinExistence type="predicted"/>
<dbReference type="Proteomes" id="UP001519295">
    <property type="component" value="Unassembled WGS sequence"/>
</dbReference>
<feature type="region of interest" description="Disordered" evidence="1">
    <location>
        <begin position="34"/>
        <end position="53"/>
    </location>
</feature>
<keyword evidence="3" id="KW-1185">Reference proteome</keyword>
<dbReference type="EMBL" id="JAGINU010000004">
    <property type="protein sequence ID" value="MBP2371789.1"/>
    <property type="molecule type" value="Genomic_DNA"/>
</dbReference>
<gene>
    <name evidence="2" type="ORF">JOF36_007562</name>
</gene>
<evidence type="ECO:0000313" key="2">
    <source>
        <dbReference type="EMBL" id="MBP2371789.1"/>
    </source>
</evidence>
<organism evidence="2 3">
    <name type="scientific">Pseudonocardia parietis</name>
    <dbReference type="NCBI Taxonomy" id="570936"/>
    <lineage>
        <taxon>Bacteria</taxon>
        <taxon>Bacillati</taxon>
        <taxon>Actinomycetota</taxon>
        <taxon>Actinomycetes</taxon>
        <taxon>Pseudonocardiales</taxon>
        <taxon>Pseudonocardiaceae</taxon>
        <taxon>Pseudonocardia</taxon>
    </lineage>
</organism>
<sequence length="96" mass="10096">MKVQVRASAAVAGGDPVLVVECDQYGVWHLSAAVDGRRPPSGSPEPERRRRYPAATARAGAAALSADPTLHQLDGLLVGWLAYRAHPGAGWTRSPA</sequence>
<accession>A0ABS4W6F2</accession>
<reference evidence="2 3" key="1">
    <citation type="submission" date="2021-03" db="EMBL/GenBank/DDBJ databases">
        <title>Sequencing the genomes of 1000 actinobacteria strains.</title>
        <authorList>
            <person name="Klenk H.-P."/>
        </authorList>
    </citation>
    <scope>NUCLEOTIDE SEQUENCE [LARGE SCALE GENOMIC DNA]</scope>
    <source>
        <strain evidence="2 3">DSM 45256</strain>
    </source>
</reference>
<evidence type="ECO:0000313" key="3">
    <source>
        <dbReference type="Proteomes" id="UP001519295"/>
    </source>
</evidence>
<protein>
    <submittedName>
        <fullName evidence="2">Uncharacterized protein</fullName>
    </submittedName>
</protein>
<name>A0ABS4W6F2_9PSEU</name>
<evidence type="ECO:0000256" key="1">
    <source>
        <dbReference type="SAM" id="MobiDB-lite"/>
    </source>
</evidence>
<comment type="caution">
    <text evidence="2">The sequence shown here is derived from an EMBL/GenBank/DDBJ whole genome shotgun (WGS) entry which is preliminary data.</text>
</comment>